<dbReference type="AlphaFoldDB" id="A0A1B2LZD2"/>
<dbReference type="GO" id="GO:0003677">
    <property type="term" value="F:DNA binding"/>
    <property type="evidence" value="ECO:0007669"/>
    <property type="project" value="UniProtKB-KW"/>
</dbReference>
<dbReference type="RefSeq" id="WP_067554441.1">
    <property type="nucleotide sequence ID" value="NZ_CP016895.1"/>
</dbReference>
<protein>
    <submittedName>
        <fullName evidence="1">DNA-binding protein</fullName>
    </submittedName>
</protein>
<keyword evidence="1" id="KW-0238">DNA-binding</keyword>
<sequence>MGVQQYIVILEANTPPQITLGQNICGATVTKLEKAKQELVTAAQLAKMHNISVDTIRRKLSSINQGTIGKALYDPELASGILQGASSKRGRKRAS</sequence>
<dbReference type="Proteomes" id="UP000093391">
    <property type="component" value="Chromosome"/>
</dbReference>
<gene>
    <name evidence="1" type="ORF">BFG52_07935</name>
</gene>
<organism evidence="1 2">
    <name type="scientific">Acinetobacter larvae</name>
    <dbReference type="NCBI Taxonomy" id="1789224"/>
    <lineage>
        <taxon>Bacteria</taxon>
        <taxon>Pseudomonadati</taxon>
        <taxon>Pseudomonadota</taxon>
        <taxon>Gammaproteobacteria</taxon>
        <taxon>Moraxellales</taxon>
        <taxon>Moraxellaceae</taxon>
        <taxon>Acinetobacter</taxon>
    </lineage>
</organism>
<dbReference type="EMBL" id="CP016895">
    <property type="protein sequence ID" value="AOA58295.1"/>
    <property type="molecule type" value="Genomic_DNA"/>
</dbReference>
<keyword evidence="2" id="KW-1185">Reference proteome</keyword>
<dbReference type="STRING" id="1789224.BFG52_07935"/>
<evidence type="ECO:0000313" key="2">
    <source>
        <dbReference type="Proteomes" id="UP000093391"/>
    </source>
</evidence>
<dbReference type="KEGG" id="ala:BFG52_07935"/>
<evidence type="ECO:0000313" key="1">
    <source>
        <dbReference type="EMBL" id="AOA58295.1"/>
    </source>
</evidence>
<name>A0A1B2LZD2_9GAMM</name>
<proteinExistence type="predicted"/>
<accession>A0A1B2LZD2</accession>
<dbReference type="OrthoDB" id="6702412at2"/>
<reference evidence="1 2" key="1">
    <citation type="submission" date="2016-08" db="EMBL/GenBank/DDBJ databases">
        <authorList>
            <person name="Seilhamer J.J."/>
        </authorList>
    </citation>
    <scope>NUCLEOTIDE SEQUENCE [LARGE SCALE GENOMIC DNA]</scope>
    <source>
        <strain evidence="1 2">BRTC-1</strain>
    </source>
</reference>